<evidence type="ECO:0000313" key="1">
    <source>
        <dbReference type="EMBL" id="VDK27352.1"/>
    </source>
</evidence>
<evidence type="ECO:0000313" key="3">
    <source>
        <dbReference type="WBParaSite" id="ASIM_0000680801-mRNA-1"/>
    </source>
</evidence>
<dbReference type="EMBL" id="UYRR01014539">
    <property type="protein sequence ID" value="VDK27352.1"/>
    <property type="molecule type" value="Genomic_DNA"/>
</dbReference>
<organism evidence="3">
    <name type="scientific">Anisakis simplex</name>
    <name type="common">Herring worm</name>
    <dbReference type="NCBI Taxonomy" id="6269"/>
    <lineage>
        <taxon>Eukaryota</taxon>
        <taxon>Metazoa</taxon>
        <taxon>Ecdysozoa</taxon>
        <taxon>Nematoda</taxon>
        <taxon>Chromadorea</taxon>
        <taxon>Rhabditida</taxon>
        <taxon>Spirurina</taxon>
        <taxon>Ascaridomorpha</taxon>
        <taxon>Ascaridoidea</taxon>
        <taxon>Anisakidae</taxon>
        <taxon>Anisakis</taxon>
        <taxon>Anisakis simplex complex</taxon>
    </lineage>
</organism>
<keyword evidence="2" id="KW-1185">Reference proteome</keyword>
<protein>
    <submittedName>
        <fullName evidence="3">POR_N domain-containing protein</fullName>
    </submittedName>
</protein>
<accession>A0A0M3JGQ2</accession>
<dbReference type="AlphaFoldDB" id="A0A0M3JGQ2"/>
<dbReference type="WBParaSite" id="ASIM_0000680801-mRNA-1">
    <property type="protein sequence ID" value="ASIM_0000680801-mRNA-1"/>
    <property type="gene ID" value="ASIM_0000680801"/>
</dbReference>
<reference evidence="1 2" key="2">
    <citation type="submission" date="2018-11" db="EMBL/GenBank/DDBJ databases">
        <authorList>
            <consortium name="Pathogen Informatics"/>
        </authorList>
    </citation>
    <scope>NUCLEOTIDE SEQUENCE [LARGE SCALE GENOMIC DNA]</scope>
</reference>
<dbReference type="Proteomes" id="UP000267096">
    <property type="component" value="Unassembled WGS sequence"/>
</dbReference>
<evidence type="ECO:0000313" key="2">
    <source>
        <dbReference type="Proteomes" id="UP000267096"/>
    </source>
</evidence>
<reference evidence="3" key="1">
    <citation type="submission" date="2017-02" db="UniProtKB">
        <authorList>
            <consortium name="WormBaseParasite"/>
        </authorList>
    </citation>
    <scope>IDENTIFICATION</scope>
</reference>
<sequence>SPSTFPASFYLPKQCHLSTGFADALAASPSGVSPFLTGLTTTLASGAGSPAATNAAVLNATAAALRFPHVGVLNVSPVILVSNLDEQIRLFDPLIG</sequence>
<name>A0A0M3JGQ2_ANISI</name>
<proteinExistence type="predicted"/>
<gene>
    <name evidence="1" type="ORF">ASIM_LOCUS6586</name>
</gene>